<organism evidence="1 2">
    <name type="scientific">Nocardia beijingensis</name>
    <dbReference type="NCBI Taxonomy" id="95162"/>
    <lineage>
        <taxon>Bacteria</taxon>
        <taxon>Bacillati</taxon>
        <taxon>Actinomycetota</taxon>
        <taxon>Actinomycetes</taxon>
        <taxon>Mycobacteriales</taxon>
        <taxon>Nocardiaceae</taxon>
        <taxon>Nocardia</taxon>
    </lineage>
</organism>
<comment type="caution">
    <text evidence="1">The sequence shown here is derived from an EMBL/GenBank/DDBJ whole genome shotgun (WGS) entry which is preliminary data.</text>
</comment>
<sequence length="487" mass="54008">MTASASADELLPGIRLGVVRGTTYGLFGEPEEFVPQARALGAGIVRVNIYWSQVEPEPGRFDLRALDALLDQLVDGDEAWVTVCAGSRWATRRATGWLPASPALDIDRYRRFVRALAAHRPGRIRFWQCEIEPCLPLFWAGTAGEYLAQLRVFHDTVKQADPAALVVLGAAVPGAMVGDGAAGAHTWGQFFGEVLREVAEYFDVFDLHPYGDPYTVPELVRACRAQLAAYGCRKPIVASEHSGPLPTDFPDNLPHLAGVLAVHRQQFLGQVPMPDTLAEIEAAADAPVVELYRRMNDLPPTLQMFMNGCSPELEQHRHRLACRDVVMRTMLALAEGMRRNLYYPLTPEWDFYRDSRVAGALMFGKLQLLDSVDGTVCRQHPAAAAFRSMARLLEGVTRVRRIVVPDHPELYLFEAERTDRPPALVVWERRDDQDGSPEEFAWEWRCLHAHAVDAYGSPVPVEIAAGMVRVPISQTPVLIDSAVDGGR</sequence>
<keyword evidence="2" id="KW-1185">Reference proteome</keyword>
<gene>
    <name evidence="1" type="ORF">ACH47G_02520</name>
</gene>
<protein>
    <submittedName>
        <fullName evidence="1">Uncharacterized protein</fullName>
    </submittedName>
</protein>
<evidence type="ECO:0000313" key="1">
    <source>
        <dbReference type="EMBL" id="MFI2319340.1"/>
    </source>
</evidence>
<accession>A0ABW7W8N5</accession>
<evidence type="ECO:0000313" key="2">
    <source>
        <dbReference type="Proteomes" id="UP001611450"/>
    </source>
</evidence>
<reference evidence="1 2" key="1">
    <citation type="submission" date="2024-10" db="EMBL/GenBank/DDBJ databases">
        <title>The Natural Products Discovery Center: Release of the First 8490 Sequenced Strains for Exploring Actinobacteria Biosynthetic Diversity.</title>
        <authorList>
            <person name="Kalkreuter E."/>
            <person name="Kautsar S.A."/>
            <person name="Yang D."/>
            <person name="Bader C.D."/>
            <person name="Teijaro C.N."/>
            <person name="Fluegel L."/>
            <person name="Davis C.M."/>
            <person name="Simpson J.R."/>
            <person name="Lauterbach L."/>
            <person name="Steele A.D."/>
            <person name="Gui C."/>
            <person name="Meng S."/>
            <person name="Li G."/>
            <person name="Viehrig K."/>
            <person name="Ye F."/>
            <person name="Su P."/>
            <person name="Kiefer A.F."/>
            <person name="Nichols A."/>
            <person name="Cepeda A.J."/>
            <person name="Yan W."/>
            <person name="Fan B."/>
            <person name="Jiang Y."/>
            <person name="Adhikari A."/>
            <person name="Zheng C.-J."/>
            <person name="Schuster L."/>
            <person name="Cowan T.M."/>
            <person name="Smanski M.J."/>
            <person name="Chevrette M.G."/>
            <person name="De Carvalho L.P.S."/>
            <person name="Shen B."/>
        </authorList>
    </citation>
    <scope>NUCLEOTIDE SEQUENCE [LARGE SCALE GENOMIC DNA]</scope>
    <source>
        <strain evidence="1 2">NPDC019626</strain>
    </source>
</reference>
<dbReference type="SUPFAM" id="SSF51445">
    <property type="entry name" value="(Trans)glycosidases"/>
    <property type="match status" value="1"/>
</dbReference>
<dbReference type="PANTHER" id="PTHR12631">
    <property type="entry name" value="ALPHA-L-IDURONIDASE"/>
    <property type="match status" value="1"/>
</dbReference>
<name>A0ABW7W8N5_9NOCA</name>
<dbReference type="InterPro" id="IPR051923">
    <property type="entry name" value="Glycosyl_Hydrolase_39"/>
</dbReference>
<dbReference type="EMBL" id="JBIRXV010000001">
    <property type="protein sequence ID" value="MFI2319340.1"/>
    <property type="molecule type" value="Genomic_DNA"/>
</dbReference>
<dbReference type="Proteomes" id="UP001611450">
    <property type="component" value="Unassembled WGS sequence"/>
</dbReference>
<proteinExistence type="predicted"/>
<dbReference type="Gene3D" id="3.20.20.80">
    <property type="entry name" value="Glycosidases"/>
    <property type="match status" value="1"/>
</dbReference>
<dbReference type="RefSeq" id="WP_396945853.1">
    <property type="nucleotide sequence ID" value="NZ_JBIRXV010000001.1"/>
</dbReference>
<dbReference type="InterPro" id="IPR017853">
    <property type="entry name" value="GH"/>
</dbReference>
<dbReference type="PANTHER" id="PTHR12631:SF10">
    <property type="entry name" value="BETA-XYLOSIDASE-LIKE PROTEIN-RELATED"/>
    <property type="match status" value="1"/>
</dbReference>